<evidence type="ECO:0000256" key="16">
    <source>
        <dbReference type="ARBA" id="ARBA00044508"/>
    </source>
</evidence>
<organism evidence="24 25">
    <name type="scientific">Channa striata</name>
    <name type="common">Snakehead murrel</name>
    <name type="synonym">Ophicephalus striatus</name>
    <dbReference type="NCBI Taxonomy" id="64152"/>
    <lineage>
        <taxon>Eukaryota</taxon>
        <taxon>Metazoa</taxon>
        <taxon>Chordata</taxon>
        <taxon>Craniata</taxon>
        <taxon>Vertebrata</taxon>
        <taxon>Euteleostomi</taxon>
        <taxon>Actinopterygii</taxon>
        <taxon>Neopterygii</taxon>
        <taxon>Teleostei</taxon>
        <taxon>Neoteleostei</taxon>
        <taxon>Acanthomorphata</taxon>
        <taxon>Anabantaria</taxon>
        <taxon>Anabantiformes</taxon>
        <taxon>Channoidei</taxon>
        <taxon>Channidae</taxon>
        <taxon>Channa</taxon>
    </lineage>
</organism>
<evidence type="ECO:0000256" key="17">
    <source>
        <dbReference type="ARBA" id="ARBA00067098"/>
    </source>
</evidence>
<dbReference type="InterPro" id="IPR044066">
    <property type="entry name" value="TRIAD_supradom"/>
</dbReference>
<reference evidence="24" key="1">
    <citation type="submission" date="2023-07" db="EMBL/GenBank/DDBJ databases">
        <title>Chromosome-level Genome Assembly of Striped Snakehead (Channa striata).</title>
        <authorList>
            <person name="Liu H."/>
        </authorList>
    </citation>
    <scope>NUCLEOTIDE SEQUENCE</scope>
    <source>
        <strain evidence="24">Gz</strain>
        <tissue evidence="24">Muscle</tissue>
    </source>
</reference>
<keyword evidence="6" id="KW-0963">Cytoplasm</keyword>
<evidence type="ECO:0000256" key="14">
    <source>
        <dbReference type="ARBA" id="ARBA00023163"/>
    </source>
</evidence>
<evidence type="ECO:0000256" key="20">
    <source>
        <dbReference type="SAM" id="MobiDB-lite"/>
    </source>
</evidence>
<keyword evidence="13" id="KW-0805">Transcription regulation</keyword>
<dbReference type="InterPro" id="IPR017907">
    <property type="entry name" value="Znf_RING_CS"/>
</dbReference>
<comment type="subcellular location">
    <subcellularLocation>
        <location evidence="3">Cytoplasm</location>
    </subcellularLocation>
    <subcellularLocation>
        <location evidence="2">Nucleus</location>
    </subcellularLocation>
</comment>
<dbReference type="CDD" id="cd20354">
    <property type="entry name" value="Rcat_RBR_RNF14"/>
    <property type="match status" value="1"/>
</dbReference>
<feature type="region of interest" description="Disordered" evidence="20">
    <location>
        <begin position="155"/>
        <end position="186"/>
    </location>
</feature>
<dbReference type="Gene3D" id="1.20.120.1750">
    <property type="match status" value="1"/>
</dbReference>
<keyword evidence="12" id="KW-0862">Zinc</keyword>
<dbReference type="SMART" id="SM00591">
    <property type="entry name" value="RWD"/>
    <property type="match status" value="1"/>
</dbReference>
<comment type="caution">
    <text evidence="24">The sequence shown here is derived from an EMBL/GenBank/DDBJ whole genome shotgun (WGS) entry which is preliminary data.</text>
</comment>
<keyword evidence="9" id="KW-0677">Repeat</keyword>
<dbReference type="Gene3D" id="3.10.110.10">
    <property type="entry name" value="Ubiquitin Conjugating Enzyme"/>
    <property type="match status" value="1"/>
</dbReference>
<dbReference type="EC" id="2.3.2.31" evidence="5"/>
<evidence type="ECO:0000256" key="2">
    <source>
        <dbReference type="ARBA" id="ARBA00004123"/>
    </source>
</evidence>
<evidence type="ECO:0000256" key="18">
    <source>
        <dbReference type="ARBA" id="ARBA00075528"/>
    </source>
</evidence>
<sequence length="469" mass="53716">MSEDREAQEDELLALASIYDEEFHRAESAQGGEIQICLELPPDFKVVVKGEKQTEYSVCFLPPLVLNFELPSDYPSKSPPVFTLSSKWMTRAQMSSICRRLDELWEENLGCVILFTWIQFLKEEVLDFLCIQSPFEVFRGGSKMVSERRKADSAATALTQSGGPFGNPEQRNKEEVKSEPQSLLSSSQLDPRTVLLMDPRVELLPQLLDYDEAQRQRVFDNKVFCCGICFVEKLGSNCLCFKECQHVYCKDCLTEYFQIQIRDGNVQCLNCPEPKCTSLATPLQVKQLVDEELFARYDRLLLQSSLDLMADVVYCPRNTTMGICSACQYAFCTLCKLGYHGLSHCKITADELRNLRDEYLSATSEAKKFMEQRFGKRVIQKAVEESFSRDWLNENCKCCPRCGTNIQKVDGCNKMTCTSCKQYFCWLCLGQLSKVNPYSHFNNPHSPCYNQLFHGVDPDEEAFWSDEED</sequence>
<accession>A0AA88SDF3</accession>
<keyword evidence="11" id="KW-0833">Ubl conjugation pathway</keyword>
<dbReference type="GO" id="GO:0005634">
    <property type="term" value="C:nucleus"/>
    <property type="evidence" value="ECO:0007669"/>
    <property type="project" value="UniProtKB-SubCell"/>
</dbReference>
<dbReference type="Pfam" id="PF05773">
    <property type="entry name" value="RWD"/>
    <property type="match status" value="1"/>
</dbReference>
<evidence type="ECO:0000256" key="6">
    <source>
        <dbReference type="ARBA" id="ARBA00022490"/>
    </source>
</evidence>
<evidence type="ECO:0000256" key="1">
    <source>
        <dbReference type="ARBA" id="ARBA00001798"/>
    </source>
</evidence>
<dbReference type="GO" id="GO:0061630">
    <property type="term" value="F:ubiquitin protein ligase activity"/>
    <property type="evidence" value="ECO:0007669"/>
    <property type="project" value="UniProtKB-EC"/>
</dbReference>
<evidence type="ECO:0000256" key="15">
    <source>
        <dbReference type="ARBA" id="ARBA00023242"/>
    </source>
</evidence>
<evidence type="ECO:0000256" key="13">
    <source>
        <dbReference type="ARBA" id="ARBA00023015"/>
    </source>
</evidence>
<dbReference type="InterPro" id="IPR002867">
    <property type="entry name" value="IBR_dom"/>
</dbReference>
<evidence type="ECO:0000313" key="25">
    <source>
        <dbReference type="Proteomes" id="UP001187415"/>
    </source>
</evidence>
<dbReference type="PANTHER" id="PTHR11685">
    <property type="entry name" value="RBR FAMILY RING FINGER AND IBR DOMAIN-CONTAINING"/>
    <property type="match status" value="1"/>
</dbReference>
<keyword evidence="8" id="KW-0479">Metal-binding</keyword>
<dbReference type="CDD" id="cd20341">
    <property type="entry name" value="BRcat_RBR_RNF14"/>
    <property type="match status" value="1"/>
</dbReference>
<comment type="pathway">
    <text evidence="4">Protein modification; protein ubiquitination.</text>
</comment>
<keyword evidence="10 19" id="KW-0863">Zinc-finger</keyword>
<evidence type="ECO:0000256" key="4">
    <source>
        <dbReference type="ARBA" id="ARBA00004906"/>
    </source>
</evidence>
<keyword evidence="25" id="KW-1185">Reference proteome</keyword>
<evidence type="ECO:0000256" key="9">
    <source>
        <dbReference type="ARBA" id="ARBA00022737"/>
    </source>
</evidence>
<evidence type="ECO:0000256" key="3">
    <source>
        <dbReference type="ARBA" id="ARBA00004496"/>
    </source>
</evidence>
<protein>
    <recommendedName>
        <fullName evidence="17">E3 ubiquitin-protein ligase RNF14</fullName>
        <ecNumber evidence="5">2.3.2.31</ecNumber>
    </recommendedName>
    <alternativeName>
        <fullName evidence="18">RING finger protein 14</fullName>
    </alternativeName>
</protein>
<dbReference type="PROSITE" id="PS50908">
    <property type="entry name" value="RWD"/>
    <property type="match status" value="1"/>
</dbReference>
<dbReference type="PROSITE" id="PS50089">
    <property type="entry name" value="ZF_RING_2"/>
    <property type="match status" value="1"/>
</dbReference>
<evidence type="ECO:0000313" key="24">
    <source>
        <dbReference type="EMBL" id="KAK2828134.1"/>
    </source>
</evidence>
<dbReference type="GO" id="GO:0005737">
    <property type="term" value="C:cytoplasm"/>
    <property type="evidence" value="ECO:0007669"/>
    <property type="project" value="UniProtKB-SubCell"/>
</dbReference>
<evidence type="ECO:0000256" key="10">
    <source>
        <dbReference type="ARBA" id="ARBA00022771"/>
    </source>
</evidence>
<proteinExistence type="inferred from homology"/>
<dbReference type="FunFam" id="3.10.110.10:FF:000049">
    <property type="entry name" value="RBR-type E3 ubiquitin transferase"/>
    <property type="match status" value="1"/>
</dbReference>
<evidence type="ECO:0000256" key="5">
    <source>
        <dbReference type="ARBA" id="ARBA00012251"/>
    </source>
</evidence>
<dbReference type="InterPro" id="IPR006575">
    <property type="entry name" value="RWD_dom"/>
</dbReference>
<dbReference type="Gene3D" id="3.30.40.10">
    <property type="entry name" value="Zinc/RING finger domain, C3HC4 (zinc finger)"/>
    <property type="match status" value="1"/>
</dbReference>
<dbReference type="PROSITE" id="PS51873">
    <property type="entry name" value="TRIAD"/>
    <property type="match status" value="1"/>
</dbReference>
<keyword evidence="7" id="KW-0808">Transferase</keyword>
<dbReference type="GO" id="GO:0060828">
    <property type="term" value="P:regulation of canonical Wnt signaling pathway"/>
    <property type="evidence" value="ECO:0007669"/>
    <property type="project" value="UniProtKB-ARBA"/>
</dbReference>
<name>A0AA88SDF3_CHASR</name>
<dbReference type="InterPro" id="IPR047548">
    <property type="entry name" value="Rcat_RBR_RNF14"/>
</dbReference>
<dbReference type="GO" id="GO:0016567">
    <property type="term" value="P:protein ubiquitination"/>
    <property type="evidence" value="ECO:0007669"/>
    <property type="project" value="InterPro"/>
</dbReference>
<keyword evidence="15" id="KW-0539">Nucleus</keyword>
<feature type="domain" description="RING-type" evidence="21">
    <location>
        <begin position="226"/>
        <end position="271"/>
    </location>
</feature>
<evidence type="ECO:0000259" key="23">
    <source>
        <dbReference type="PROSITE" id="PS51873"/>
    </source>
</evidence>
<dbReference type="SUPFAM" id="SSF57850">
    <property type="entry name" value="RING/U-box"/>
    <property type="match status" value="3"/>
</dbReference>
<dbReference type="InterPro" id="IPR016135">
    <property type="entry name" value="UBQ-conjugating_enzyme/RWD"/>
</dbReference>
<dbReference type="GO" id="GO:0008270">
    <property type="term" value="F:zinc ion binding"/>
    <property type="evidence" value="ECO:0007669"/>
    <property type="project" value="UniProtKB-KW"/>
</dbReference>
<dbReference type="Proteomes" id="UP001187415">
    <property type="component" value="Unassembled WGS sequence"/>
</dbReference>
<evidence type="ECO:0000256" key="7">
    <source>
        <dbReference type="ARBA" id="ARBA00022679"/>
    </source>
</evidence>
<dbReference type="Pfam" id="PF22191">
    <property type="entry name" value="IBR_1"/>
    <property type="match status" value="1"/>
</dbReference>
<dbReference type="InterPro" id="IPR001841">
    <property type="entry name" value="Znf_RING"/>
</dbReference>
<comment type="similarity">
    <text evidence="16">Belongs to the RBR family. RNF14 subfamily.</text>
</comment>
<dbReference type="SUPFAM" id="SSF54495">
    <property type="entry name" value="UBC-like"/>
    <property type="match status" value="1"/>
</dbReference>
<dbReference type="InterPro" id="IPR013083">
    <property type="entry name" value="Znf_RING/FYVE/PHD"/>
</dbReference>
<dbReference type="EMBL" id="JAUPFM010000015">
    <property type="protein sequence ID" value="KAK2828134.1"/>
    <property type="molecule type" value="Genomic_DNA"/>
</dbReference>
<dbReference type="AlphaFoldDB" id="A0AA88SDF3"/>
<evidence type="ECO:0000256" key="11">
    <source>
        <dbReference type="ARBA" id="ARBA00022786"/>
    </source>
</evidence>
<evidence type="ECO:0000256" key="8">
    <source>
        <dbReference type="ARBA" id="ARBA00022723"/>
    </source>
</evidence>
<dbReference type="CDD" id="cd16628">
    <property type="entry name" value="RING-HC_RBR_RNF14"/>
    <property type="match status" value="1"/>
</dbReference>
<gene>
    <name evidence="24" type="ORF">Q5P01_019168</name>
</gene>
<evidence type="ECO:0000259" key="21">
    <source>
        <dbReference type="PROSITE" id="PS50089"/>
    </source>
</evidence>
<evidence type="ECO:0000256" key="19">
    <source>
        <dbReference type="PROSITE-ProRule" id="PRU00175"/>
    </source>
</evidence>
<dbReference type="FunFam" id="1.20.120.1750:FF:000011">
    <property type="entry name" value="RBR-type E3 ubiquitin transferase"/>
    <property type="match status" value="1"/>
</dbReference>
<dbReference type="InterPro" id="IPR031128">
    <property type="entry name" value="RNF14_RING-HC_Zfn"/>
</dbReference>
<evidence type="ECO:0000256" key="12">
    <source>
        <dbReference type="ARBA" id="ARBA00022833"/>
    </source>
</evidence>
<dbReference type="SMART" id="SM00647">
    <property type="entry name" value="IBR"/>
    <property type="match status" value="2"/>
</dbReference>
<feature type="domain" description="RWD" evidence="22">
    <location>
        <begin position="10"/>
        <end position="128"/>
    </location>
</feature>
<dbReference type="CDD" id="cd23820">
    <property type="entry name" value="RWD_RNF14"/>
    <property type="match status" value="1"/>
</dbReference>
<feature type="domain" description="RING-type" evidence="23">
    <location>
        <begin position="222"/>
        <end position="449"/>
    </location>
</feature>
<dbReference type="InterPro" id="IPR031127">
    <property type="entry name" value="E3_UB_ligase_RBR"/>
</dbReference>
<dbReference type="PROSITE" id="PS00518">
    <property type="entry name" value="ZF_RING_1"/>
    <property type="match status" value="1"/>
</dbReference>
<comment type="catalytic activity">
    <reaction evidence="1">
        <text>[E2 ubiquitin-conjugating enzyme]-S-ubiquitinyl-L-cysteine + [acceptor protein]-L-lysine = [E2 ubiquitin-conjugating enzyme]-L-cysteine + [acceptor protein]-N(6)-ubiquitinyl-L-lysine.</text>
        <dbReference type="EC" id="2.3.2.31"/>
    </reaction>
</comment>
<evidence type="ECO:0000259" key="22">
    <source>
        <dbReference type="PROSITE" id="PS50908"/>
    </source>
</evidence>
<dbReference type="FunFam" id="3.30.40.10:FF:000186">
    <property type="entry name" value="RBR-type E3 ubiquitin transferase"/>
    <property type="match status" value="1"/>
</dbReference>
<keyword evidence="14" id="KW-0804">Transcription</keyword>